<keyword evidence="5" id="KW-0464">Manganese</keyword>
<dbReference type="PANTHER" id="PTHR43226:SF4">
    <property type="entry name" value="XAA-PRO AMINOPEPTIDASE 3"/>
    <property type="match status" value="1"/>
</dbReference>
<protein>
    <submittedName>
        <fullName evidence="8">Putative Xaa-Pro aminopeptidase 3-like</fullName>
    </submittedName>
</protein>
<evidence type="ECO:0000256" key="3">
    <source>
        <dbReference type="ARBA" id="ARBA00022723"/>
    </source>
</evidence>
<dbReference type="CDD" id="cd01087">
    <property type="entry name" value="Prolidase"/>
    <property type="match status" value="1"/>
</dbReference>
<sequence length="535" mass="59945">MMFRRAVLGHRGSLGRHFSYRQVPSSNSTSAQSRDGGSNRASGQCNRSETQPYSITASKGDFASCAGQTGRSRSPDKSGELTPLPRRGCSVTPLGQPTSETHPHLVKEGECIAGFTASELANRRERLFALLCAKVPTMERHMVVIPSASKVLMTEKIPYSFRQNSNFYYLCGFMEPDSVLIIHGKQGERPSSALFVPKHDPLNELWDGPRTGPFGAKRLLEVDEAYTTDEVENFITRYPKAMQWLQPTNYLAVDHLLKGCEAPELAIQKLRLIKSPAEVEVMQKAADVTCESLVETIRASHPFVLESQLGAKFDFECKIRGAQRPAYPPVIAGGDRANIIHYIASNQMVFGDEMVLMDAGAEVHLYASDVTRTWPVTGRFTRPQRDVYQLLQEVHEKLVAMLYQWDFYTLDDLFEQMCVLIARGLQELAVVDSRVTSEADLRRIGYQFCPHHVSHYLGMDVHDTPLISRKEKLCPGMVVTIEPGIYIPQDNIDVPIRYRGLGVRIEDDVLITKDGPRILSRKCPRTAEAIEALFP</sequence>
<comment type="caution">
    <text evidence="8">The sequence shown here is derived from an EMBL/GenBank/DDBJ whole genome shotgun (WGS) entry which is preliminary data.</text>
</comment>
<feature type="compositionally biased region" description="Polar residues" evidence="6">
    <location>
        <begin position="22"/>
        <end position="57"/>
    </location>
</feature>
<evidence type="ECO:0000256" key="6">
    <source>
        <dbReference type="SAM" id="MobiDB-lite"/>
    </source>
</evidence>
<evidence type="ECO:0000256" key="1">
    <source>
        <dbReference type="ARBA" id="ARBA00001936"/>
    </source>
</evidence>
<evidence type="ECO:0000256" key="5">
    <source>
        <dbReference type="ARBA" id="ARBA00023211"/>
    </source>
</evidence>
<feature type="domain" description="Aminopeptidase P N-terminal" evidence="7">
    <location>
        <begin position="115"/>
        <end position="254"/>
    </location>
</feature>
<dbReference type="InterPro" id="IPR007865">
    <property type="entry name" value="Aminopep_P_N"/>
</dbReference>
<evidence type="ECO:0000313" key="8">
    <source>
        <dbReference type="EMBL" id="OQR72237.1"/>
    </source>
</evidence>
<proteinExistence type="inferred from homology"/>
<dbReference type="PANTHER" id="PTHR43226">
    <property type="entry name" value="XAA-PRO AMINOPEPTIDASE 3"/>
    <property type="match status" value="1"/>
</dbReference>
<dbReference type="AlphaFoldDB" id="A0A1V9XFB0"/>
<comment type="cofactor">
    <cofactor evidence="1">
        <name>Mn(2+)</name>
        <dbReference type="ChEBI" id="CHEBI:29035"/>
    </cofactor>
</comment>
<dbReference type="SMART" id="SM01011">
    <property type="entry name" value="AMP_N"/>
    <property type="match status" value="1"/>
</dbReference>
<dbReference type="SUPFAM" id="SSF53092">
    <property type="entry name" value="Creatinase/prolidase N-terminal domain"/>
    <property type="match status" value="1"/>
</dbReference>
<feature type="region of interest" description="Disordered" evidence="6">
    <location>
        <begin position="18"/>
        <end position="102"/>
    </location>
</feature>
<comment type="similarity">
    <text evidence="2">Belongs to the peptidase M24B family.</text>
</comment>
<dbReference type="InterPro" id="IPR036005">
    <property type="entry name" value="Creatinase/aminopeptidase-like"/>
</dbReference>
<dbReference type="GO" id="GO:0006508">
    <property type="term" value="P:proteolysis"/>
    <property type="evidence" value="ECO:0007669"/>
    <property type="project" value="TreeGrafter"/>
</dbReference>
<evidence type="ECO:0000256" key="2">
    <source>
        <dbReference type="ARBA" id="ARBA00008766"/>
    </source>
</evidence>
<dbReference type="SUPFAM" id="SSF55920">
    <property type="entry name" value="Creatinase/aminopeptidase"/>
    <property type="match status" value="1"/>
</dbReference>
<dbReference type="Proteomes" id="UP000192247">
    <property type="component" value="Unassembled WGS sequence"/>
</dbReference>
<evidence type="ECO:0000313" key="9">
    <source>
        <dbReference type="Proteomes" id="UP000192247"/>
    </source>
</evidence>
<reference evidence="8 9" key="1">
    <citation type="journal article" date="2017" name="Gigascience">
        <title>Draft genome of the honey bee ectoparasitic mite, Tropilaelaps mercedesae, is shaped by the parasitic life history.</title>
        <authorList>
            <person name="Dong X."/>
            <person name="Armstrong S.D."/>
            <person name="Xia D."/>
            <person name="Makepeace B.L."/>
            <person name="Darby A.C."/>
            <person name="Kadowaki T."/>
        </authorList>
    </citation>
    <scope>NUCLEOTIDE SEQUENCE [LARGE SCALE GENOMIC DNA]</scope>
    <source>
        <strain evidence="8">Wuxi-XJTLU</strain>
    </source>
</reference>
<dbReference type="OrthoDB" id="4215474at2759"/>
<dbReference type="EMBL" id="MNPL01012252">
    <property type="protein sequence ID" value="OQR72237.1"/>
    <property type="molecule type" value="Genomic_DNA"/>
</dbReference>
<dbReference type="Pfam" id="PF05195">
    <property type="entry name" value="AMP_N"/>
    <property type="match status" value="1"/>
</dbReference>
<organism evidence="8 9">
    <name type="scientific">Tropilaelaps mercedesae</name>
    <dbReference type="NCBI Taxonomy" id="418985"/>
    <lineage>
        <taxon>Eukaryota</taxon>
        <taxon>Metazoa</taxon>
        <taxon>Ecdysozoa</taxon>
        <taxon>Arthropoda</taxon>
        <taxon>Chelicerata</taxon>
        <taxon>Arachnida</taxon>
        <taxon>Acari</taxon>
        <taxon>Parasitiformes</taxon>
        <taxon>Mesostigmata</taxon>
        <taxon>Gamasina</taxon>
        <taxon>Dermanyssoidea</taxon>
        <taxon>Laelapidae</taxon>
        <taxon>Tropilaelaps</taxon>
    </lineage>
</organism>
<evidence type="ECO:0000259" key="7">
    <source>
        <dbReference type="SMART" id="SM01011"/>
    </source>
</evidence>
<dbReference type="Pfam" id="PF00557">
    <property type="entry name" value="Peptidase_M24"/>
    <property type="match status" value="1"/>
</dbReference>
<accession>A0A1V9XFB0</accession>
<keyword evidence="8" id="KW-0645">Protease</keyword>
<keyword evidence="3" id="KW-0479">Metal-binding</keyword>
<keyword evidence="8" id="KW-0031">Aminopeptidase</keyword>
<dbReference type="InterPro" id="IPR000994">
    <property type="entry name" value="Pept_M24"/>
</dbReference>
<keyword evidence="4" id="KW-0378">Hydrolase</keyword>
<name>A0A1V9XFB0_9ACAR</name>
<dbReference type="GO" id="GO:0070006">
    <property type="term" value="F:metalloaminopeptidase activity"/>
    <property type="evidence" value="ECO:0007669"/>
    <property type="project" value="InterPro"/>
</dbReference>
<dbReference type="FunCoup" id="A0A1V9XFB0">
    <property type="interactions" value="828"/>
</dbReference>
<evidence type="ECO:0000256" key="4">
    <source>
        <dbReference type="ARBA" id="ARBA00022801"/>
    </source>
</evidence>
<keyword evidence="9" id="KW-1185">Reference proteome</keyword>
<dbReference type="Gene3D" id="3.40.350.10">
    <property type="entry name" value="Creatinase/prolidase N-terminal domain"/>
    <property type="match status" value="1"/>
</dbReference>
<dbReference type="GO" id="GO:0030145">
    <property type="term" value="F:manganese ion binding"/>
    <property type="evidence" value="ECO:0007669"/>
    <property type="project" value="InterPro"/>
</dbReference>
<gene>
    <name evidence="8" type="ORF">BIW11_10514</name>
</gene>
<dbReference type="InterPro" id="IPR052433">
    <property type="entry name" value="X-Pro_dipept-like"/>
</dbReference>
<dbReference type="STRING" id="418985.A0A1V9XFB0"/>
<dbReference type="GO" id="GO:0005739">
    <property type="term" value="C:mitochondrion"/>
    <property type="evidence" value="ECO:0007669"/>
    <property type="project" value="TreeGrafter"/>
</dbReference>
<dbReference type="Gene3D" id="3.90.230.10">
    <property type="entry name" value="Creatinase/methionine aminopeptidase superfamily"/>
    <property type="match status" value="1"/>
</dbReference>
<dbReference type="InParanoid" id="A0A1V9XFB0"/>
<dbReference type="InterPro" id="IPR029149">
    <property type="entry name" value="Creatin/AminoP/Spt16_N"/>
</dbReference>